<dbReference type="GO" id="GO:0046872">
    <property type="term" value="F:metal ion binding"/>
    <property type="evidence" value="ECO:0007669"/>
    <property type="project" value="UniProtKB-KW"/>
</dbReference>
<dbReference type="GO" id="GO:0006508">
    <property type="term" value="P:proteolysis"/>
    <property type="evidence" value="ECO:0007669"/>
    <property type="project" value="UniProtKB-KW"/>
</dbReference>
<dbReference type="InterPro" id="IPR025657">
    <property type="entry name" value="RadC_JAB"/>
</dbReference>
<dbReference type="InterPro" id="IPR046778">
    <property type="entry name" value="UPF0758_N"/>
</dbReference>
<dbReference type="OrthoDB" id="9804482at2"/>
<keyword evidence="4" id="KW-0378">Hydrolase</keyword>
<dbReference type="RefSeq" id="WP_129231802.1">
    <property type="nucleotide sequence ID" value="NZ_SDPO01000003.1"/>
</dbReference>
<dbReference type="EMBL" id="SDPO01000003">
    <property type="protein sequence ID" value="RXZ47355.1"/>
    <property type="molecule type" value="Genomic_DNA"/>
</dbReference>
<name>A0A4Q2JHB8_9MICO</name>
<dbReference type="PROSITE" id="PS01302">
    <property type="entry name" value="UPF0758"/>
    <property type="match status" value="1"/>
</dbReference>
<gene>
    <name evidence="9" type="primary">radC</name>
    <name evidence="9" type="ORF">ESP57_12300</name>
</gene>
<dbReference type="PANTHER" id="PTHR30471:SF3">
    <property type="entry name" value="UPF0758 PROTEIN YEES-RELATED"/>
    <property type="match status" value="1"/>
</dbReference>
<dbReference type="SUPFAM" id="SSF47781">
    <property type="entry name" value="RuvA domain 2-like"/>
    <property type="match status" value="1"/>
</dbReference>
<dbReference type="Pfam" id="PF04002">
    <property type="entry name" value="RadC"/>
    <property type="match status" value="1"/>
</dbReference>
<reference evidence="9 10" key="1">
    <citation type="submission" date="2019-01" db="EMBL/GenBank/DDBJ databases">
        <authorList>
            <person name="Li J."/>
        </authorList>
    </citation>
    <scope>NUCLEOTIDE SEQUENCE [LARGE SCALE GENOMIC DNA]</scope>
    <source>
        <strain evidence="9 10">CCUG 35506</strain>
    </source>
</reference>
<dbReference type="Pfam" id="PF20582">
    <property type="entry name" value="UPF0758_N"/>
    <property type="match status" value="1"/>
</dbReference>
<evidence type="ECO:0000313" key="9">
    <source>
        <dbReference type="EMBL" id="RXZ47355.1"/>
    </source>
</evidence>
<keyword evidence="3" id="KW-0479">Metal-binding</keyword>
<evidence type="ECO:0000256" key="3">
    <source>
        <dbReference type="ARBA" id="ARBA00022723"/>
    </source>
</evidence>
<sequence length="217" mass="22785">MPRLKHDLPRERLLRLGSAALTDAELVAIQLGTGSSGESVRGLAEHLLTTFGGVAGLARARIDELVRVAGVGPAKASRLVAAFALADRAERPELGAVITGSGDIAALAIASIGREREERVLLIVVDGANRVRASIVVAQGTQSGCSVPVREVLSHVLRHDGAAFALAHNHPSGRIEPSDGDRFVTTRIADAAAEVGLRLLDHVVVSGRRWRSVTASR</sequence>
<accession>A0A4Q2JHB8</accession>
<keyword evidence="5" id="KW-0862">Zinc</keyword>
<dbReference type="Proteomes" id="UP000292935">
    <property type="component" value="Unassembled WGS sequence"/>
</dbReference>
<dbReference type="PANTHER" id="PTHR30471">
    <property type="entry name" value="DNA REPAIR PROTEIN RADC"/>
    <property type="match status" value="1"/>
</dbReference>
<keyword evidence="6" id="KW-0482">Metalloprotease</keyword>
<dbReference type="AlphaFoldDB" id="A0A4Q2JHB8"/>
<proteinExistence type="inferred from homology"/>
<keyword evidence="10" id="KW-1185">Reference proteome</keyword>
<evidence type="ECO:0000313" key="10">
    <source>
        <dbReference type="Proteomes" id="UP000292935"/>
    </source>
</evidence>
<evidence type="ECO:0000256" key="6">
    <source>
        <dbReference type="ARBA" id="ARBA00023049"/>
    </source>
</evidence>
<dbReference type="InterPro" id="IPR020891">
    <property type="entry name" value="UPF0758_CS"/>
</dbReference>
<evidence type="ECO:0000256" key="5">
    <source>
        <dbReference type="ARBA" id="ARBA00022833"/>
    </source>
</evidence>
<evidence type="ECO:0000256" key="4">
    <source>
        <dbReference type="ARBA" id="ARBA00022801"/>
    </source>
</evidence>
<protein>
    <submittedName>
        <fullName evidence="9">DNA repair protein RadC</fullName>
    </submittedName>
</protein>
<keyword evidence="2" id="KW-0645">Protease</keyword>
<comment type="similarity">
    <text evidence="1 7">Belongs to the UPF0758 family.</text>
</comment>
<evidence type="ECO:0000256" key="7">
    <source>
        <dbReference type="RuleBase" id="RU003797"/>
    </source>
</evidence>
<dbReference type="PROSITE" id="PS50249">
    <property type="entry name" value="MPN"/>
    <property type="match status" value="1"/>
</dbReference>
<evidence type="ECO:0000256" key="2">
    <source>
        <dbReference type="ARBA" id="ARBA00022670"/>
    </source>
</evidence>
<evidence type="ECO:0000259" key="8">
    <source>
        <dbReference type="PROSITE" id="PS50249"/>
    </source>
</evidence>
<feature type="domain" description="MPN" evidence="8">
    <location>
        <begin position="97"/>
        <end position="217"/>
    </location>
</feature>
<dbReference type="InterPro" id="IPR001405">
    <property type="entry name" value="UPF0758"/>
</dbReference>
<dbReference type="GO" id="GO:0008237">
    <property type="term" value="F:metallopeptidase activity"/>
    <property type="evidence" value="ECO:0007669"/>
    <property type="project" value="UniProtKB-KW"/>
</dbReference>
<comment type="caution">
    <text evidence="9">The sequence shown here is derived from an EMBL/GenBank/DDBJ whole genome shotgun (WGS) entry which is preliminary data.</text>
</comment>
<dbReference type="NCBIfam" id="TIGR00608">
    <property type="entry name" value="radc"/>
    <property type="match status" value="1"/>
</dbReference>
<dbReference type="InterPro" id="IPR037518">
    <property type="entry name" value="MPN"/>
</dbReference>
<dbReference type="Gene3D" id="3.40.140.10">
    <property type="entry name" value="Cytidine Deaminase, domain 2"/>
    <property type="match status" value="1"/>
</dbReference>
<dbReference type="Gene3D" id="1.10.150.20">
    <property type="entry name" value="5' to 3' exonuclease, C-terminal subdomain"/>
    <property type="match status" value="1"/>
</dbReference>
<evidence type="ECO:0000256" key="1">
    <source>
        <dbReference type="ARBA" id="ARBA00010243"/>
    </source>
</evidence>
<dbReference type="InterPro" id="IPR010994">
    <property type="entry name" value="RuvA_2-like"/>
</dbReference>
<organism evidence="9 10">
    <name type="scientific">Agromyces fucosus</name>
    <dbReference type="NCBI Taxonomy" id="41985"/>
    <lineage>
        <taxon>Bacteria</taxon>
        <taxon>Bacillati</taxon>
        <taxon>Actinomycetota</taxon>
        <taxon>Actinomycetes</taxon>
        <taxon>Micrococcales</taxon>
        <taxon>Microbacteriaceae</taxon>
        <taxon>Agromyces</taxon>
    </lineage>
</organism>